<keyword evidence="3" id="KW-1185">Reference proteome</keyword>
<dbReference type="AlphaFoldDB" id="A0AAV7VCX3"/>
<protein>
    <submittedName>
        <fullName evidence="2">Uncharacterized protein</fullName>
    </submittedName>
</protein>
<evidence type="ECO:0000256" key="1">
    <source>
        <dbReference type="SAM" id="Coils"/>
    </source>
</evidence>
<feature type="coiled-coil region" evidence="1">
    <location>
        <begin position="1"/>
        <end position="28"/>
    </location>
</feature>
<dbReference type="Proteomes" id="UP001066276">
    <property type="component" value="Chromosome 2_1"/>
</dbReference>
<accession>A0AAV7VCX3</accession>
<gene>
    <name evidence="2" type="ORF">NDU88_002320</name>
</gene>
<evidence type="ECO:0000313" key="3">
    <source>
        <dbReference type="Proteomes" id="UP001066276"/>
    </source>
</evidence>
<keyword evidence="1" id="KW-0175">Coiled coil</keyword>
<comment type="caution">
    <text evidence="2">The sequence shown here is derived from an EMBL/GenBank/DDBJ whole genome shotgun (WGS) entry which is preliminary data.</text>
</comment>
<name>A0AAV7VCX3_PLEWA</name>
<reference evidence="2" key="1">
    <citation type="journal article" date="2022" name="bioRxiv">
        <title>Sequencing and chromosome-scale assembly of the giantPleurodeles waltlgenome.</title>
        <authorList>
            <person name="Brown T."/>
            <person name="Elewa A."/>
            <person name="Iarovenko S."/>
            <person name="Subramanian E."/>
            <person name="Araus A.J."/>
            <person name="Petzold A."/>
            <person name="Susuki M."/>
            <person name="Suzuki K.-i.T."/>
            <person name="Hayashi T."/>
            <person name="Toyoda A."/>
            <person name="Oliveira C."/>
            <person name="Osipova E."/>
            <person name="Leigh N.D."/>
            <person name="Simon A."/>
            <person name="Yun M.H."/>
        </authorList>
    </citation>
    <scope>NUCLEOTIDE SEQUENCE</scope>
    <source>
        <strain evidence="2">20211129_DDA</strain>
        <tissue evidence="2">Liver</tissue>
    </source>
</reference>
<dbReference type="EMBL" id="JANPWB010000003">
    <property type="protein sequence ID" value="KAJ1198479.1"/>
    <property type="molecule type" value="Genomic_DNA"/>
</dbReference>
<sequence>MDRMSDRLDKHAECLDQAERRLSEVEDDQVMIWALQKEADKLLAALQAKEEYFEARSKWINLCIVGVAQSFNINNMERLEVELAEVEKQHRATSDQILLATLKAKLDEYHYLAQSEINHQGKYTVAQVYGEGERPGPTLQHCYDREGKKA</sequence>
<evidence type="ECO:0000313" key="2">
    <source>
        <dbReference type="EMBL" id="KAJ1198479.1"/>
    </source>
</evidence>
<proteinExistence type="predicted"/>
<organism evidence="2 3">
    <name type="scientific">Pleurodeles waltl</name>
    <name type="common">Iberian ribbed newt</name>
    <dbReference type="NCBI Taxonomy" id="8319"/>
    <lineage>
        <taxon>Eukaryota</taxon>
        <taxon>Metazoa</taxon>
        <taxon>Chordata</taxon>
        <taxon>Craniata</taxon>
        <taxon>Vertebrata</taxon>
        <taxon>Euteleostomi</taxon>
        <taxon>Amphibia</taxon>
        <taxon>Batrachia</taxon>
        <taxon>Caudata</taxon>
        <taxon>Salamandroidea</taxon>
        <taxon>Salamandridae</taxon>
        <taxon>Pleurodelinae</taxon>
        <taxon>Pleurodeles</taxon>
    </lineage>
</organism>